<sequence>MRKFISLLILFCALSCTQTEHSYFPSYPVYLELDLTFEDKDLNGVMAYKEYILGKTSGLFGSRDRTGLGGVLVYHSVDGYHAYDLACPNETQASVRVEMDDDAIYAICPKCGSTYNVFEGYGSLVEGPATRGLKQYQTALSGTKLYVTN</sequence>
<keyword evidence="5" id="KW-0732">Signal</keyword>
<feature type="signal peptide" evidence="5">
    <location>
        <begin position="1"/>
        <end position="22"/>
    </location>
</feature>
<name>A0ABZ2IGZ5_9BACT</name>
<evidence type="ECO:0000313" key="7">
    <source>
        <dbReference type="EMBL" id="WWV65315.1"/>
    </source>
</evidence>
<evidence type="ECO:0000256" key="5">
    <source>
        <dbReference type="SAM" id="SignalP"/>
    </source>
</evidence>
<evidence type="ECO:0000259" key="6">
    <source>
        <dbReference type="PROSITE" id="PS51296"/>
    </source>
</evidence>
<dbReference type="RefSeq" id="WP_251968192.1">
    <property type="nucleotide sequence ID" value="NZ_CP146284.1"/>
</dbReference>
<organism evidence="7 8">
    <name type="scientific">Parabacteroides absconsus</name>
    <dbReference type="NCBI Taxonomy" id="2951805"/>
    <lineage>
        <taxon>Bacteria</taxon>
        <taxon>Pseudomonadati</taxon>
        <taxon>Bacteroidota</taxon>
        <taxon>Bacteroidia</taxon>
        <taxon>Bacteroidales</taxon>
        <taxon>Tannerellaceae</taxon>
        <taxon>Parabacteroides</taxon>
    </lineage>
</organism>
<feature type="domain" description="Rieske" evidence="6">
    <location>
        <begin position="71"/>
        <end position="147"/>
    </location>
</feature>
<accession>A0ABZ2IGZ5</accession>
<dbReference type="InterPro" id="IPR036922">
    <property type="entry name" value="Rieske_2Fe-2S_sf"/>
</dbReference>
<dbReference type="EMBL" id="CP146284">
    <property type="protein sequence ID" value="WWV65315.1"/>
    <property type="molecule type" value="Genomic_DNA"/>
</dbReference>
<dbReference type="SUPFAM" id="SSF50022">
    <property type="entry name" value="ISP domain"/>
    <property type="match status" value="1"/>
</dbReference>
<evidence type="ECO:0000256" key="3">
    <source>
        <dbReference type="ARBA" id="ARBA00023004"/>
    </source>
</evidence>
<gene>
    <name evidence="7" type="ORF">NEE14_009800</name>
</gene>
<dbReference type="PROSITE" id="PS51296">
    <property type="entry name" value="RIESKE"/>
    <property type="match status" value="1"/>
</dbReference>
<keyword evidence="1" id="KW-0001">2Fe-2S</keyword>
<dbReference type="Proteomes" id="UP001320603">
    <property type="component" value="Chromosome"/>
</dbReference>
<evidence type="ECO:0000256" key="2">
    <source>
        <dbReference type="ARBA" id="ARBA00022723"/>
    </source>
</evidence>
<proteinExistence type="predicted"/>
<keyword evidence="8" id="KW-1185">Reference proteome</keyword>
<dbReference type="InterPro" id="IPR017941">
    <property type="entry name" value="Rieske_2Fe-2S"/>
</dbReference>
<protein>
    <submittedName>
        <fullName evidence="7">(2Fe-2S)-binding protein</fullName>
    </submittedName>
</protein>
<keyword evidence="2" id="KW-0479">Metal-binding</keyword>
<dbReference type="Gene3D" id="2.102.10.10">
    <property type="entry name" value="Rieske [2Fe-2S] iron-sulphur domain"/>
    <property type="match status" value="1"/>
</dbReference>
<evidence type="ECO:0000256" key="1">
    <source>
        <dbReference type="ARBA" id="ARBA00022714"/>
    </source>
</evidence>
<evidence type="ECO:0000313" key="8">
    <source>
        <dbReference type="Proteomes" id="UP001320603"/>
    </source>
</evidence>
<feature type="chain" id="PRO_5046606593" evidence="5">
    <location>
        <begin position="23"/>
        <end position="149"/>
    </location>
</feature>
<reference evidence="7 8" key="1">
    <citation type="submission" date="2024-02" db="EMBL/GenBank/DDBJ databases">
        <title>Whole genome sequencing of Parabacteroides sp. AD58.</title>
        <authorList>
            <person name="Chaplin A.V."/>
            <person name="Pikina A.P."/>
            <person name="Sokolova S.R."/>
            <person name="Korostin D.O."/>
            <person name="Efimov B.A."/>
        </authorList>
    </citation>
    <scope>NUCLEOTIDE SEQUENCE [LARGE SCALE GENOMIC DNA]</scope>
    <source>
        <strain evidence="7 8">AD58</strain>
    </source>
</reference>
<evidence type="ECO:0000256" key="4">
    <source>
        <dbReference type="ARBA" id="ARBA00023014"/>
    </source>
</evidence>
<keyword evidence="3" id="KW-0408">Iron</keyword>
<keyword evidence="4" id="KW-0411">Iron-sulfur</keyword>